<evidence type="ECO:0000313" key="8">
    <source>
        <dbReference type="EMBL" id="KAK9408861.1"/>
    </source>
</evidence>
<dbReference type="GO" id="GO:0061844">
    <property type="term" value="P:antimicrobial humoral immune response mediated by antimicrobial peptide"/>
    <property type="evidence" value="ECO:0007669"/>
    <property type="project" value="TreeGrafter"/>
</dbReference>
<evidence type="ECO:0000256" key="3">
    <source>
        <dbReference type="ARBA" id="ARBA00022514"/>
    </source>
</evidence>
<evidence type="ECO:0000256" key="5">
    <source>
        <dbReference type="ARBA" id="ARBA00022729"/>
    </source>
</evidence>
<keyword evidence="6" id="KW-1133">Transmembrane helix</keyword>
<dbReference type="CDD" id="cd00272">
    <property type="entry name" value="Chemokine_CC"/>
    <property type="match status" value="1"/>
</dbReference>
<proteinExistence type="inferred from homology"/>
<feature type="transmembrane region" description="Helical" evidence="6">
    <location>
        <begin position="51"/>
        <end position="70"/>
    </location>
</feature>
<feature type="domain" description="Chemokine interleukin-8-like" evidence="7">
    <location>
        <begin position="85"/>
        <end position="143"/>
    </location>
</feature>
<protein>
    <submittedName>
        <fullName evidence="8">C-C motif chemokine 3-like</fullName>
    </submittedName>
</protein>
<reference evidence="8 9" key="1">
    <citation type="journal article" date="2024" name="Proc. Natl. Acad. Sci. U.S.A.">
        <title>The genetic regulatory architecture and epigenomic basis for age-related changes in rattlesnake venom.</title>
        <authorList>
            <person name="Hogan M.P."/>
            <person name="Holding M.L."/>
            <person name="Nystrom G.S."/>
            <person name="Colston T.J."/>
            <person name="Bartlett D.A."/>
            <person name="Mason A.J."/>
            <person name="Ellsworth S.A."/>
            <person name="Rautsaw R.M."/>
            <person name="Lawrence K.C."/>
            <person name="Strickland J.L."/>
            <person name="He B."/>
            <person name="Fraser P."/>
            <person name="Margres M.J."/>
            <person name="Gilbert D.M."/>
            <person name="Gibbs H.L."/>
            <person name="Parkinson C.L."/>
            <person name="Rokyta D.R."/>
        </authorList>
    </citation>
    <scope>NUCLEOTIDE SEQUENCE [LARGE SCALE GENOMIC DNA]</scope>
    <source>
        <strain evidence="8">DRR0105</strain>
    </source>
</reference>
<dbReference type="FunFam" id="2.40.50.40:FF:000002">
    <property type="entry name" value="C-C motif chemokine"/>
    <property type="match status" value="1"/>
</dbReference>
<comment type="caution">
    <text evidence="8">The sequence shown here is derived from an EMBL/GenBank/DDBJ whole genome shotgun (WGS) entry which is preliminary data.</text>
</comment>
<dbReference type="SMART" id="SM00199">
    <property type="entry name" value="SCY"/>
    <property type="match status" value="1"/>
</dbReference>
<dbReference type="InterPro" id="IPR001811">
    <property type="entry name" value="Chemokine_IL8-like_dom"/>
</dbReference>
<dbReference type="GO" id="GO:0008009">
    <property type="term" value="F:chemokine activity"/>
    <property type="evidence" value="ECO:0007669"/>
    <property type="project" value="InterPro"/>
</dbReference>
<keyword evidence="9" id="KW-1185">Reference proteome</keyword>
<dbReference type="SUPFAM" id="SSF54117">
    <property type="entry name" value="Interleukin 8-like chemokines"/>
    <property type="match status" value="1"/>
</dbReference>
<keyword evidence="6" id="KW-0472">Membrane</keyword>
<dbReference type="PANTHER" id="PTHR12015:SF183">
    <property type="entry name" value="C-C MOTIF CHEMOKINE 3"/>
    <property type="match status" value="1"/>
</dbReference>
<evidence type="ECO:0000256" key="4">
    <source>
        <dbReference type="ARBA" id="ARBA00022525"/>
    </source>
</evidence>
<accession>A0AAW1C447</accession>
<comment type="similarity">
    <text evidence="2">Belongs to the intercrine beta (chemokine CC) family.</text>
</comment>
<dbReference type="PANTHER" id="PTHR12015">
    <property type="entry name" value="SMALL INDUCIBLE CYTOKINE A"/>
    <property type="match status" value="1"/>
</dbReference>
<dbReference type="GO" id="GO:0005615">
    <property type="term" value="C:extracellular space"/>
    <property type="evidence" value="ECO:0007669"/>
    <property type="project" value="UniProtKB-KW"/>
</dbReference>
<dbReference type="AlphaFoldDB" id="A0AAW1C447"/>
<keyword evidence="4" id="KW-0964">Secreted</keyword>
<evidence type="ECO:0000313" key="9">
    <source>
        <dbReference type="Proteomes" id="UP001474421"/>
    </source>
</evidence>
<evidence type="ECO:0000256" key="2">
    <source>
        <dbReference type="ARBA" id="ARBA00010868"/>
    </source>
</evidence>
<dbReference type="Gene3D" id="2.40.50.40">
    <property type="match status" value="1"/>
</dbReference>
<sequence length="146" mass="16225">MKTWKGGGPELQLPVLIKRHLEAKRHWAPSADTPEIRLELLSLPSPRMKTLFTFLFLVVSVTLAVQGLGATPSAQPNDRKVDPGPTRCCFAFATRPVPLSLLKSFEYTNGRCSQPAVIFITKRGLHICADPSEEWVQDRIHALTPP</sequence>
<comment type="subcellular location">
    <subcellularLocation>
        <location evidence="1">Secreted</location>
    </subcellularLocation>
</comment>
<name>A0AAW1C447_CROAD</name>
<evidence type="ECO:0000256" key="1">
    <source>
        <dbReference type="ARBA" id="ARBA00004613"/>
    </source>
</evidence>
<dbReference type="EMBL" id="JAOTOJ010000001">
    <property type="protein sequence ID" value="KAK9408861.1"/>
    <property type="molecule type" value="Genomic_DNA"/>
</dbReference>
<dbReference type="GO" id="GO:0048020">
    <property type="term" value="F:CCR chemokine receptor binding"/>
    <property type="evidence" value="ECO:0007669"/>
    <property type="project" value="TreeGrafter"/>
</dbReference>
<evidence type="ECO:0000256" key="6">
    <source>
        <dbReference type="SAM" id="Phobius"/>
    </source>
</evidence>
<dbReference type="GO" id="GO:0030335">
    <property type="term" value="P:positive regulation of cell migration"/>
    <property type="evidence" value="ECO:0007669"/>
    <property type="project" value="TreeGrafter"/>
</dbReference>
<dbReference type="Pfam" id="PF00048">
    <property type="entry name" value="IL8"/>
    <property type="match status" value="1"/>
</dbReference>
<keyword evidence="6" id="KW-0812">Transmembrane</keyword>
<keyword evidence="3" id="KW-0202">Cytokine</keyword>
<dbReference type="GO" id="GO:0070098">
    <property type="term" value="P:chemokine-mediated signaling pathway"/>
    <property type="evidence" value="ECO:0007669"/>
    <property type="project" value="TreeGrafter"/>
</dbReference>
<gene>
    <name evidence="8" type="ORF">NXF25_000036</name>
</gene>
<keyword evidence="5" id="KW-0732">Signal</keyword>
<dbReference type="GO" id="GO:0006954">
    <property type="term" value="P:inflammatory response"/>
    <property type="evidence" value="ECO:0007669"/>
    <property type="project" value="TreeGrafter"/>
</dbReference>
<evidence type="ECO:0000259" key="7">
    <source>
        <dbReference type="SMART" id="SM00199"/>
    </source>
</evidence>
<dbReference type="InterPro" id="IPR036048">
    <property type="entry name" value="Interleukin_8-like_sf"/>
</dbReference>
<dbReference type="Proteomes" id="UP001474421">
    <property type="component" value="Unassembled WGS sequence"/>
</dbReference>
<organism evidence="8 9">
    <name type="scientific">Crotalus adamanteus</name>
    <name type="common">Eastern diamondback rattlesnake</name>
    <dbReference type="NCBI Taxonomy" id="8729"/>
    <lineage>
        <taxon>Eukaryota</taxon>
        <taxon>Metazoa</taxon>
        <taxon>Chordata</taxon>
        <taxon>Craniata</taxon>
        <taxon>Vertebrata</taxon>
        <taxon>Euteleostomi</taxon>
        <taxon>Lepidosauria</taxon>
        <taxon>Squamata</taxon>
        <taxon>Bifurcata</taxon>
        <taxon>Unidentata</taxon>
        <taxon>Episquamata</taxon>
        <taxon>Toxicofera</taxon>
        <taxon>Serpentes</taxon>
        <taxon>Colubroidea</taxon>
        <taxon>Viperidae</taxon>
        <taxon>Crotalinae</taxon>
        <taxon>Crotalus</taxon>
    </lineage>
</organism>
<dbReference type="InterPro" id="IPR039809">
    <property type="entry name" value="Chemokine_b/g/d"/>
</dbReference>